<sequence length="118" mass="14016">MCHVAKDWTCMNIYQSFLMTFQTTLWVGLPLELVRRIFEECVDHISLEPSRYRMIFISIHIQTHTRCFRSANLLRTQRHLTDREITEGIPVTSSWRAFPLINKYDETIIYLLVTSPIP</sequence>
<protein>
    <submittedName>
        <fullName evidence="1">Uncharacterized protein</fullName>
    </submittedName>
</protein>
<name>U9T779_RHIID</name>
<dbReference type="AlphaFoldDB" id="U9T779"/>
<organism evidence="1">
    <name type="scientific">Rhizophagus irregularis (strain DAOM 181602 / DAOM 197198 / MUCL 43194)</name>
    <name type="common">Arbuscular mycorrhizal fungus</name>
    <name type="synonym">Glomus intraradices</name>
    <dbReference type="NCBI Taxonomy" id="747089"/>
    <lineage>
        <taxon>Eukaryota</taxon>
        <taxon>Fungi</taxon>
        <taxon>Fungi incertae sedis</taxon>
        <taxon>Mucoromycota</taxon>
        <taxon>Glomeromycotina</taxon>
        <taxon>Glomeromycetes</taxon>
        <taxon>Glomerales</taxon>
        <taxon>Glomeraceae</taxon>
        <taxon>Rhizophagus</taxon>
    </lineage>
</organism>
<reference evidence="1" key="1">
    <citation type="submission" date="2013-07" db="EMBL/GenBank/DDBJ databases">
        <title>The genome of an arbuscular mycorrhizal fungus provides insights into the evolution of the oldest plant symbiosis.</title>
        <authorList>
            <consortium name="DOE Joint Genome Institute"/>
            <person name="Tisserant E."/>
            <person name="Malbreil M."/>
            <person name="Kuo A."/>
            <person name="Kohler A."/>
            <person name="Symeonidi A."/>
            <person name="Balestrini R."/>
            <person name="Charron P."/>
            <person name="Duensing N."/>
            <person name="Frei-dit-Frey N."/>
            <person name="Gianinazzi-Pearson V."/>
            <person name="Gilbert B."/>
            <person name="Handa Y."/>
            <person name="Hijri M."/>
            <person name="Kaul R."/>
            <person name="Kawaguchi M."/>
            <person name="Krajinski F."/>
            <person name="Lammers P."/>
            <person name="Lapierre D."/>
            <person name="Masclaux F.G."/>
            <person name="Murat C."/>
            <person name="Morin E."/>
            <person name="Ndikumana S."/>
            <person name="Pagni M."/>
            <person name="Petitpierre D."/>
            <person name="Requena N."/>
            <person name="Rosikiewicz P."/>
            <person name="Riley R."/>
            <person name="Saito K."/>
            <person name="San Clemente H."/>
            <person name="Shapiro H."/>
            <person name="van Tuinen D."/>
            <person name="Becard G."/>
            <person name="Bonfante P."/>
            <person name="Paszkowski U."/>
            <person name="Shachar-Hill Y."/>
            <person name="Young J.P."/>
            <person name="Sanders I.R."/>
            <person name="Henrissat B."/>
            <person name="Rensing S.A."/>
            <person name="Grigoriev I.V."/>
            <person name="Corradi N."/>
            <person name="Roux C."/>
            <person name="Martin F."/>
        </authorList>
    </citation>
    <scope>NUCLEOTIDE SEQUENCE</scope>
    <source>
        <strain evidence="1">DAOM 197198</strain>
    </source>
</reference>
<proteinExistence type="predicted"/>
<gene>
    <name evidence="1" type="ORF">GLOINDRAFT_86509</name>
</gene>
<dbReference type="EMBL" id="KI295902">
    <property type="protein sequence ID" value="ESA02183.1"/>
    <property type="molecule type" value="Genomic_DNA"/>
</dbReference>
<evidence type="ECO:0000313" key="1">
    <source>
        <dbReference type="EMBL" id="ESA02183.1"/>
    </source>
</evidence>
<accession>U9T779</accession>
<dbReference type="HOGENOM" id="CLU_2074390_0_0_1"/>